<dbReference type="SUPFAM" id="SSF47757">
    <property type="entry name" value="Chemotaxis receptor methyltransferase CheR, N-terminal domain"/>
    <property type="match status" value="1"/>
</dbReference>
<evidence type="ECO:0000259" key="4">
    <source>
        <dbReference type="PROSITE" id="PS50123"/>
    </source>
</evidence>
<evidence type="ECO:0000313" key="8">
    <source>
        <dbReference type="Proteomes" id="UP000231702"/>
    </source>
</evidence>
<keyword evidence="1" id="KW-0145">Chemotaxis</keyword>
<dbReference type="InterPro" id="IPR000780">
    <property type="entry name" value="CheR_MeTrfase"/>
</dbReference>
<dbReference type="PROSITE" id="PS50122">
    <property type="entry name" value="CHEB"/>
    <property type="match status" value="1"/>
</dbReference>
<dbReference type="Gene3D" id="3.40.50.180">
    <property type="entry name" value="Methylesterase CheB, C-terminal domain"/>
    <property type="match status" value="1"/>
</dbReference>
<reference evidence="6 7" key="1">
    <citation type="submission" date="2017-09" db="EMBL/GenBank/DDBJ databases">
        <authorList>
            <person name="Ehlers B."/>
            <person name="Leendertz F.H."/>
        </authorList>
    </citation>
    <scope>NUCLEOTIDE SEQUENCE [LARGE SCALE GENOMIC DNA]</scope>
    <source>
        <strain evidence="6 7">CGMCC 1.12662</strain>
    </source>
</reference>
<accession>A0A285HYE2</accession>
<dbReference type="EMBL" id="PGTD01000013">
    <property type="protein sequence ID" value="PJE30365.1"/>
    <property type="molecule type" value="Genomic_DNA"/>
</dbReference>
<dbReference type="InterPro" id="IPR035909">
    <property type="entry name" value="CheB_C"/>
</dbReference>
<feature type="active site" evidence="1">
    <location>
        <position position="141"/>
    </location>
</feature>
<dbReference type="Gene3D" id="3.40.50.150">
    <property type="entry name" value="Vaccinia Virus protein VP39"/>
    <property type="match status" value="1"/>
</dbReference>
<dbReference type="Proteomes" id="UP000231702">
    <property type="component" value="Unassembled WGS sequence"/>
</dbReference>
<dbReference type="PRINTS" id="PR00996">
    <property type="entry name" value="CHERMTFRASE"/>
</dbReference>
<organism evidence="6 7">
    <name type="scientific">Pseudooceanicola antarcticus</name>
    <dbReference type="NCBI Taxonomy" id="1247613"/>
    <lineage>
        <taxon>Bacteria</taxon>
        <taxon>Pseudomonadati</taxon>
        <taxon>Pseudomonadota</taxon>
        <taxon>Alphaproteobacteria</taxon>
        <taxon>Rhodobacterales</taxon>
        <taxon>Paracoccaceae</taxon>
        <taxon>Pseudooceanicola</taxon>
    </lineage>
</organism>
<dbReference type="GO" id="GO:0000156">
    <property type="term" value="F:phosphorelay response regulator activity"/>
    <property type="evidence" value="ECO:0007669"/>
    <property type="project" value="InterPro"/>
</dbReference>
<proteinExistence type="predicted"/>
<protein>
    <submittedName>
        <fullName evidence="6">Methylase of chemotaxis methyl-accepting proteins</fullName>
    </submittedName>
</protein>
<dbReference type="GO" id="GO:0008984">
    <property type="term" value="F:protein-glutamate methylesterase activity"/>
    <property type="evidence" value="ECO:0007669"/>
    <property type="project" value="InterPro"/>
</dbReference>
<evidence type="ECO:0000259" key="3">
    <source>
        <dbReference type="PROSITE" id="PS50122"/>
    </source>
</evidence>
<dbReference type="Pfam" id="PF01739">
    <property type="entry name" value="CheR"/>
    <property type="match status" value="1"/>
</dbReference>
<name>A0A285HYE2_9RHOB</name>
<keyword evidence="1" id="KW-0378">Hydrolase</keyword>
<dbReference type="EMBL" id="OBEA01000001">
    <property type="protein sequence ID" value="SNY40748.1"/>
    <property type="molecule type" value="Genomic_DNA"/>
</dbReference>
<keyword evidence="8" id="KW-1185">Reference proteome</keyword>
<dbReference type="GO" id="GO:0032259">
    <property type="term" value="P:methylation"/>
    <property type="evidence" value="ECO:0007669"/>
    <property type="project" value="UniProtKB-KW"/>
</dbReference>
<keyword evidence="6" id="KW-0489">Methyltransferase</keyword>
<dbReference type="InterPro" id="IPR050903">
    <property type="entry name" value="Bact_Chemotaxis_MeTrfase"/>
</dbReference>
<dbReference type="SUPFAM" id="SSF52738">
    <property type="entry name" value="Methylesterase CheB, C-terminal domain"/>
    <property type="match status" value="1"/>
</dbReference>
<feature type="active site" evidence="1">
    <location>
        <position position="48"/>
    </location>
</feature>
<dbReference type="Pfam" id="PF13596">
    <property type="entry name" value="PAS_10"/>
    <property type="match status" value="1"/>
</dbReference>
<evidence type="ECO:0000313" key="5">
    <source>
        <dbReference type="EMBL" id="PJE30365.1"/>
    </source>
</evidence>
<dbReference type="SUPFAM" id="SSF53335">
    <property type="entry name" value="S-adenosyl-L-methionine-dependent methyltransferases"/>
    <property type="match status" value="1"/>
</dbReference>
<dbReference type="SMART" id="SM00138">
    <property type="entry name" value="MeTrc"/>
    <property type="match status" value="1"/>
</dbReference>
<feature type="region of interest" description="Disordered" evidence="2">
    <location>
        <begin position="694"/>
        <end position="716"/>
    </location>
</feature>
<dbReference type="PANTHER" id="PTHR24422:SF10">
    <property type="entry name" value="CHEMOTAXIS PROTEIN METHYLTRANSFERASE 2"/>
    <property type="match status" value="1"/>
</dbReference>
<evidence type="ECO:0000313" key="6">
    <source>
        <dbReference type="EMBL" id="SNY40748.1"/>
    </source>
</evidence>
<dbReference type="GO" id="GO:0008757">
    <property type="term" value="F:S-adenosylmethionine-dependent methyltransferase activity"/>
    <property type="evidence" value="ECO:0007669"/>
    <property type="project" value="InterPro"/>
</dbReference>
<dbReference type="GO" id="GO:0006935">
    <property type="term" value="P:chemotaxis"/>
    <property type="evidence" value="ECO:0007669"/>
    <property type="project" value="UniProtKB-UniRule"/>
</dbReference>
<dbReference type="GO" id="GO:0005737">
    <property type="term" value="C:cytoplasm"/>
    <property type="evidence" value="ECO:0007669"/>
    <property type="project" value="InterPro"/>
</dbReference>
<dbReference type="Pfam" id="PF01339">
    <property type="entry name" value="CheB_methylest"/>
    <property type="match status" value="1"/>
</dbReference>
<dbReference type="PANTHER" id="PTHR24422">
    <property type="entry name" value="CHEMOTAXIS PROTEIN METHYLTRANSFERASE"/>
    <property type="match status" value="1"/>
</dbReference>
<dbReference type="Proteomes" id="UP000231655">
    <property type="component" value="Unassembled WGS sequence"/>
</dbReference>
<dbReference type="PROSITE" id="PS50123">
    <property type="entry name" value="CHER"/>
    <property type="match status" value="1"/>
</dbReference>
<dbReference type="Pfam" id="PF03705">
    <property type="entry name" value="CheR_N"/>
    <property type="match status" value="1"/>
</dbReference>
<evidence type="ECO:0000313" key="7">
    <source>
        <dbReference type="Proteomes" id="UP000231655"/>
    </source>
</evidence>
<dbReference type="CDD" id="cd16434">
    <property type="entry name" value="CheB-CheR_fusion"/>
    <property type="match status" value="1"/>
</dbReference>
<feature type="domain" description="CheR-type methyltransferase" evidence="4">
    <location>
        <begin position="200"/>
        <end position="479"/>
    </location>
</feature>
<dbReference type="RefSeq" id="WP_097144524.1">
    <property type="nucleotide sequence ID" value="NZ_OBEA01000001.1"/>
</dbReference>
<feature type="active site" evidence="1">
    <location>
        <position position="21"/>
    </location>
</feature>
<evidence type="ECO:0000256" key="2">
    <source>
        <dbReference type="SAM" id="MobiDB-lite"/>
    </source>
</evidence>
<reference evidence="5 8" key="2">
    <citation type="journal article" date="2018" name="Int. J. Syst. Evol. Microbiol.">
        <title>Pseudooceanicola lipolyticus sp. nov., a marine alphaproteobacterium, reclassification of Oceanicola flagellatus as Pseudooceanicola flagellatus comb. nov. and emended description of the genus Pseudooceanicola.</title>
        <authorList>
            <person name="Huang M.-M."/>
            <person name="Guo L.-L."/>
            <person name="Wu Y.-H."/>
            <person name="Lai Q.-L."/>
            <person name="Shao Z.-Z."/>
            <person name="Wang C.-S."/>
            <person name="Wu M."/>
            <person name="Xu X.-W."/>
        </authorList>
    </citation>
    <scope>NUCLEOTIDE SEQUENCE [LARGE SCALE GENOMIC DNA]</scope>
    <source>
        <strain evidence="5 8">Ar-45</strain>
    </source>
</reference>
<dbReference type="InterPro" id="IPR022642">
    <property type="entry name" value="CheR_C"/>
</dbReference>
<dbReference type="OrthoDB" id="9816309at2"/>
<evidence type="ECO:0000256" key="1">
    <source>
        <dbReference type="PROSITE-ProRule" id="PRU00050"/>
    </source>
</evidence>
<feature type="domain" description="CheB-type methylesterase" evidence="3">
    <location>
        <begin position="9"/>
        <end position="199"/>
    </location>
</feature>
<dbReference type="AlphaFoldDB" id="A0A285HYE2"/>
<gene>
    <name evidence="5" type="ORF">CVM39_06560</name>
    <name evidence="6" type="ORF">SAMN06297129_0771</name>
</gene>
<sequence length="862" mass="97190">MGESEPSGETGGMPLVAIGASAGGLDPLETFFDFAPRNEGWCYVVIQHLSPDYRSMMDELLARRSSMPILHVDDGMIPEPNTIYLNRPNVQVELVGRKFKVTRFEPDAALPHLPIDAFLKSLSQNSVVQSCAVILSGSGSDGTRGAQAMRTAGRSVFVQSPQEAAFASMPRSALTVGAADRVLSVADIPTAVREMLSGIKHERAEDESAPDVQAVVSLLQRHHQVDFSAYKSPNVHRRIERRQHLRGISRMAEYFELLEQSPTALEELYHDLLIGVTEFYRDRDSFRKLREHVLEPLVARTREDSSLRIWVPGCASGEEAYTIAIELSEVLREAGIDRKFRIIATDLHRGSIERASMGIYSAQSMEKIDPVLRDRYFNKVDDHYVIDPVLRQKLIFSIHDVLSDPPFLQIDLITCRNLLIYLNEEAQIRVISMFLFGLRQNGFLMLGPSESLGRFVSDFEQLNGRWRIYRNTSKRSSHDRFLSVGARPKFTRNDLDMPDSRRLAVPAMRPSIPRPHQALHADRERLVRTYDSLLKRYAPSSIIITAEGGVLAWFGIAATYIDTLNNLADWTVEEIVHPDLHFVINVGIERLRKGEEGEYLRQVQVNVVEGETHNLAVKMEALQSKGQFHCILVGLTRVEADGSLPGDETGTGTLPLAVDDETMLSRRIQELERDLRLTEETLQHVTERLEASGEELQASNEELQASNEELQASNEELQSSNEELHAVNEELVSVSAEHERKIEMLSELSRDMELVLGFMKLGVIVLDEGLRIRRFSRLIGEVFHMEEHDVDRSLGVVGPRPGFVDLAELAREVLDSDRYVSRSGDYEGARLEIRCFPFDRMLDGRQLRGVLLIFTGDELFAA</sequence>
<keyword evidence="6" id="KW-0808">Transferase</keyword>
<feature type="compositionally biased region" description="Polar residues" evidence="2">
    <location>
        <begin position="697"/>
        <end position="712"/>
    </location>
</feature>
<dbReference type="InterPro" id="IPR022641">
    <property type="entry name" value="CheR_N"/>
</dbReference>
<dbReference type="InterPro" id="IPR000673">
    <property type="entry name" value="Sig_transdc_resp-reg_Me-estase"/>
</dbReference>
<dbReference type="InterPro" id="IPR029063">
    <property type="entry name" value="SAM-dependent_MTases_sf"/>
</dbReference>